<reference evidence="4" key="1">
    <citation type="journal article" date="2013" name="Science">
        <title>The Amborella genome and the evolution of flowering plants.</title>
        <authorList>
            <consortium name="Amborella Genome Project"/>
        </authorList>
    </citation>
    <scope>NUCLEOTIDE SEQUENCE [LARGE SCALE GENOMIC DNA]</scope>
</reference>
<evidence type="ECO:0000313" key="3">
    <source>
        <dbReference type="EMBL" id="ERN02666.1"/>
    </source>
</evidence>
<keyword evidence="1" id="KW-0732">Signal</keyword>
<dbReference type="SMART" id="SM00516">
    <property type="entry name" value="SEC14"/>
    <property type="match status" value="1"/>
</dbReference>
<feature type="non-terminal residue" evidence="3">
    <location>
        <position position="256"/>
    </location>
</feature>
<dbReference type="GO" id="GO:0009570">
    <property type="term" value="C:chloroplast stroma"/>
    <property type="evidence" value="ECO:0000318"/>
    <property type="project" value="GO_Central"/>
</dbReference>
<dbReference type="PANTHER" id="PTHR47556">
    <property type="entry name" value="SEC14P-LIKE PHOSPHATIDYLINOSITOL TRANSFER FAMILY PROTEIN"/>
    <property type="match status" value="1"/>
</dbReference>
<dbReference type="CDD" id="cd00170">
    <property type="entry name" value="SEC14"/>
    <property type="match status" value="1"/>
</dbReference>
<dbReference type="GO" id="GO:0008526">
    <property type="term" value="F:phosphatidylinositol transfer activity"/>
    <property type="evidence" value="ECO:0000318"/>
    <property type="project" value="GO_Central"/>
</dbReference>
<dbReference type="GO" id="GO:0070300">
    <property type="term" value="F:phosphatidic acid binding"/>
    <property type="evidence" value="ECO:0007669"/>
    <property type="project" value="EnsemblPlants"/>
</dbReference>
<dbReference type="InterPro" id="IPR001251">
    <property type="entry name" value="CRAL-TRIO_dom"/>
</dbReference>
<dbReference type="HOGENOM" id="CLU_014001_9_3_1"/>
<dbReference type="Gramene" id="ERN02666">
    <property type="protein sequence ID" value="ERN02666"/>
    <property type="gene ID" value="AMTR_s00085p00076490"/>
</dbReference>
<protein>
    <recommendedName>
        <fullName evidence="2">CRAL-TRIO domain-containing protein</fullName>
    </recommendedName>
</protein>
<dbReference type="SUPFAM" id="SSF46938">
    <property type="entry name" value="CRAL/TRIO N-terminal domain"/>
    <property type="match status" value="1"/>
</dbReference>
<feature type="chain" id="PRO_5004808084" description="CRAL-TRIO domain-containing protein" evidence="1">
    <location>
        <begin position="28"/>
        <end position="256"/>
    </location>
</feature>
<organism evidence="3 4">
    <name type="scientific">Amborella trichopoda</name>
    <dbReference type="NCBI Taxonomy" id="13333"/>
    <lineage>
        <taxon>Eukaryota</taxon>
        <taxon>Viridiplantae</taxon>
        <taxon>Streptophyta</taxon>
        <taxon>Embryophyta</taxon>
        <taxon>Tracheophyta</taxon>
        <taxon>Spermatophyta</taxon>
        <taxon>Magnoliopsida</taxon>
        <taxon>Amborellales</taxon>
        <taxon>Amborellaceae</taxon>
        <taxon>Amborella</taxon>
    </lineage>
</organism>
<dbReference type="AlphaFoldDB" id="W1P525"/>
<evidence type="ECO:0000259" key="2">
    <source>
        <dbReference type="PROSITE" id="PS50191"/>
    </source>
</evidence>
<gene>
    <name evidence="3" type="ORF">AMTR_s00085p00076490</name>
</gene>
<keyword evidence="4" id="KW-1185">Reference proteome</keyword>
<dbReference type="Gene3D" id="3.40.525.10">
    <property type="entry name" value="CRAL-TRIO lipid binding domain"/>
    <property type="match status" value="1"/>
</dbReference>
<dbReference type="PROSITE" id="PS50191">
    <property type="entry name" value="CRAL_TRIO"/>
    <property type="match status" value="1"/>
</dbReference>
<dbReference type="SUPFAM" id="SSF52087">
    <property type="entry name" value="CRAL/TRIO domain"/>
    <property type="match status" value="1"/>
</dbReference>
<dbReference type="GO" id="GO:1901981">
    <property type="term" value="F:phosphatidylinositol phosphate binding"/>
    <property type="evidence" value="ECO:0007669"/>
    <property type="project" value="EnsemblPlants"/>
</dbReference>
<dbReference type="GO" id="GO:0016036">
    <property type="term" value="P:cellular response to phosphate starvation"/>
    <property type="evidence" value="ECO:0000318"/>
    <property type="project" value="GO_Central"/>
</dbReference>
<dbReference type="Pfam" id="PF00650">
    <property type="entry name" value="CRAL_TRIO"/>
    <property type="match status" value="1"/>
</dbReference>
<accession>W1P525</accession>
<dbReference type="Proteomes" id="UP000017836">
    <property type="component" value="Unassembled WGS sequence"/>
</dbReference>
<evidence type="ECO:0000313" key="4">
    <source>
        <dbReference type="Proteomes" id="UP000017836"/>
    </source>
</evidence>
<dbReference type="STRING" id="13333.W1P525"/>
<evidence type="ECO:0000256" key="1">
    <source>
        <dbReference type="SAM" id="SignalP"/>
    </source>
</evidence>
<dbReference type="OMA" id="NDNDIWI"/>
<name>W1P525_AMBTC</name>
<dbReference type="InterPro" id="IPR036273">
    <property type="entry name" value="CRAL/TRIO_N_dom_sf"/>
</dbReference>
<dbReference type="InterPro" id="IPR036865">
    <property type="entry name" value="CRAL-TRIO_dom_sf"/>
</dbReference>
<dbReference type="eggNOG" id="KOG1470">
    <property type="taxonomic scope" value="Eukaryota"/>
</dbReference>
<feature type="signal peptide" evidence="1">
    <location>
        <begin position="1"/>
        <end position="27"/>
    </location>
</feature>
<dbReference type="EMBL" id="KI394487">
    <property type="protein sequence ID" value="ERN02666.1"/>
    <property type="molecule type" value="Genomic_DNA"/>
</dbReference>
<sequence length="256" mass="29760">MCGCNGNFLLSSMAVCLLSLPFRHVTFSPLHSNSYGNYRYRKTRQICKAFSKNHLSLDLLEQSKLVLDVKEKLQRQWPELPVGKKGRDDEEMILWFLKDRRFNADDAITKLTKAIMWRQEFRVSNISEETVKDITSTGKAYLHDYPDLNGRPVLVVVAAKHIPAKHDLTESEKLCIYLIEKAMERLSTEEGNILGIFDLRGFGTENADLAFMKFLIDVFYYYYPRRLGEVLFVDAPFLFKPFWQIVKPLLKSYANL</sequence>
<dbReference type="PANTHER" id="PTHR47556:SF1">
    <property type="entry name" value="SEC14P-LIKE PHOSPHATIDYLINOSITOL TRANSFER FAMILY PROTEIN"/>
    <property type="match status" value="1"/>
</dbReference>
<feature type="domain" description="CRAL-TRIO" evidence="2">
    <location>
        <begin position="130"/>
        <end position="256"/>
    </location>
</feature>
<proteinExistence type="predicted"/>